<proteinExistence type="predicted"/>
<dbReference type="AlphaFoldDB" id="A0A382L403"/>
<feature type="non-terminal residue" evidence="2">
    <location>
        <position position="225"/>
    </location>
</feature>
<dbReference type="Gene3D" id="3.40.50.720">
    <property type="entry name" value="NAD(P)-binding Rossmann-like Domain"/>
    <property type="match status" value="1"/>
</dbReference>
<protein>
    <recommendedName>
        <fullName evidence="1">Ketopantoate reductase N-terminal domain-containing protein</fullName>
    </recommendedName>
</protein>
<accession>A0A382L403</accession>
<evidence type="ECO:0000259" key="1">
    <source>
        <dbReference type="Pfam" id="PF02558"/>
    </source>
</evidence>
<sequence length="225" mass="24202">MKIAVLGAGAVGGVIGGYLAQAGRDVTLIDMWPANIDRIKTNGLTVTPQEKEFTVQAKALHIGEVSAARETFDIVFLSVKSYDTEWASKFIQPHLSPSGYIVSAQNGINDTIIAETAGWTRTVGCVVILGVGMYEPAHVLRTSNADSLSFKVGELTGLASQRVEELRLILNDVGPTKLTTNLWGERWAKLATNSMANALAGITGLKSADIRHERRTRELAIRVAA</sequence>
<dbReference type="PANTHER" id="PTHR21708:SF26">
    <property type="entry name" value="2-DEHYDROPANTOATE 2-REDUCTASE"/>
    <property type="match status" value="1"/>
</dbReference>
<name>A0A382L403_9ZZZZ</name>
<dbReference type="PANTHER" id="PTHR21708">
    <property type="entry name" value="PROBABLE 2-DEHYDROPANTOATE 2-REDUCTASE"/>
    <property type="match status" value="1"/>
</dbReference>
<dbReference type="GO" id="GO:0005737">
    <property type="term" value="C:cytoplasm"/>
    <property type="evidence" value="ECO:0007669"/>
    <property type="project" value="TreeGrafter"/>
</dbReference>
<dbReference type="SUPFAM" id="SSF51735">
    <property type="entry name" value="NAD(P)-binding Rossmann-fold domains"/>
    <property type="match status" value="1"/>
</dbReference>
<dbReference type="EMBL" id="UINC01084742">
    <property type="protein sequence ID" value="SVC31664.1"/>
    <property type="molecule type" value="Genomic_DNA"/>
</dbReference>
<dbReference type="InterPro" id="IPR013332">
    <property type="entry name" value="KPR_N"/>
</dbReference>
<feature type="non-terminal residue" evidence="2">
    <location>
        <position position="1"/>
    </location>
</feature>
<reference evidence="2" key="1">
    <citation type="submission" date="2018-05" db="EMBL/GenBank/DDBJ databases">
        <authorList>
            <person name="Lanie J.A."/>
            <person name="Ng W.-L."/>
            <person name="Kazmierczak K.M."/>
            <person name="Andrzejewski T.M."/>
            <person name="Davidsen T.M."/>
            <person name="Wayne K.J."/>
            <person name="Tettelin H."/>
            <person name="Glass J.I."/>
            <person name="Rusch D."/>
            <person name="Podicherti R."/>
            <person name="Tsui H.-C.T."/>
            <person name="Winkler M.E."/>
        </authorList>
    </citation>
    <scope>NUCLEOTIDE SEQUENCE</scope>
</reference>
<gene>
    <name evidence="2" type="ORF">METZ01_LOCUS284518</name>
</gene>
<dbReference type="InterPro" id="IPR036291">
    <property type="entry name" value="NAD(P)-bd_dom_sf"/>
</dbReference>
<feature type="domain" description="Ketopantoate reductase N-terminal" evidence="1">
    <location>
        <begin position="3"/>
        <end position="144"/>
    </location>
</feature>
<evidence type="ECO:0000313" key="2">
    <source>
        <dbReference type="EMBL" id="SVC31664.1"/>
    </source>
</evidence>
<dbReference type="Pfam" id="PF02558">
    <property type="entry name" value="ApbA"/>
    <property type="match status" value="1"/>
</dbReference>
<dbReference type="InterPro" id="IPR051402">
    <property type="entry name" value="KPR-Related"/>
</dbReference>
<organism evidence="2">
    <name type="scientific">marine metagenome</name>
    <dbReference type="NCBI Taxonomy" id="408172"/>
    <lineage>
        <taxon>unclassified sequences</taxon>
        <taxon>metagenomes</taxon>
        <taxon>ecological metagenomes</taxon>
    </lineage>
</organism>